<feature type="domain" description="Glycosyl transferase family 51" evidence="15">
    <location>
        <begin position="76"/>
        <end position="249"/>
    </location>
</feature>
<evidence type="ECO:0000256" key="5">
    <source>
        <dbReference type="ARBA" id="ARBA00022676"/>
    </source>
</evidence>
<evidence type="ECO:0000256" key="7">
    <source>
        <dbReference type="ARBA" id="ARBA00022801"/>
    </source>
</evidence>
<keyword evidence="11" id="KW-0961">Cell wall biogenesis/degradation</keyword>
<evidence type="ECO:0000259" key="15">
    <source>
        <dbReference type="Pfam" id="PF00912"/>
    </source>
</evidence>
<comment type="catalytic activity">
    <reaction evidence="13">
        <text>[GlcNAc-(1-&gt;4)-Mur2Ac(oyl-L-Ala-gamma-D-Glu-L-Lys-D-Ala-D-Ala)](n)-di-trans,octa-cis-undecaprenyl diphosphate + beta-D-GlcNAc-(1-&gt;4)-Mur2Ac(oyl-L-Ala-gamma-D-Glu-L-Lys-D-Ala-D-Ala)-di-trans,octa-cis-undecaprenyl diphosphate = [GlcNAc-(1-&gt;4)-Mur2Ac(oyl-L-Ala-gamma-D-Glu-L-Lys-D-Ala-D-Ala)](n+1)-di-trans,octa-cis-undecaprenyl diphosphate + di-trans,octa-cis-undecaprenyl diphosphate + H(+)</text>
        <dbReference type="Rhea" id="RHEA:23708"/>
        <dbReference type="Rhea" id="RHEA-COMP:9602"/>
        <dbReference type="Rhea" id="RHEA-COMP:9603"/>
        <dbReference type="ChEBI" id="CHEBI:15378"/>
        <dbReference type="ChEBI" id="CHEBI:58405"/>
        <dbReference type="ChEBI" id="CHEBI:60033"/>
        <dbReference type="ChEBI" id="CHEBI:78435"/>
        <dbReference type="EC" id="2.4.99.28"/>
    </reaction>
</comment>
<dbReference type="PANTHER" id="PTHR32282">
    <property type="entry name" value="BINDING PROTEIN TRANSPEPTIDASE, PUTATIVE-RELATED"/>
    <property type="match status" value="1"/>
</dbReference>
<evidence type="ECO:0000256" key="4">
    <source>
        <dbReference type="ARBA" id="ARBA00022670"/>
    </source>
</evidence>
<comment type="catalytic activity">
    <reaction evidence="12">
        <text>Preferential cleavage: (Ac)2-L-Lys-D-Ala-|-D-Ala. Also transpeptidation of peptidyl-alanyl moieties that are N-acyl substituents of D-alanine.</text>
        <dbReference type="EC" id="3.4.16.4"/>
    </reaction>
</comment>
<dbReference type="InterPro" id="IPR023346">
    <property type="entry name" value="Lysozyme-like_dom_sf"/>
</dbReference>
<comment type="similarity">
    <text evidence="2">In the N-terminal section; belongs to the glycosyltransferase 51 family.</text>
</comment>
<keyword evidence="10" id="KW-0511">Multifunctional enzyme</keyword>
<dbReference type="GO" id="GO:0008360">
    <property type="term" value="P:regulation of cell shape"/>
    <property type="evidence" value="ECO:0007669"/>
    <property type="project" value="UniProtKB-KW"/>
</dbReference>
<evidence type="ECO:0000256" key="2">
    <source>
        <dbReference type="ARBA" id="ARBA00007739"/>
    </source>
</evidence>
<dbReference type="GeneID" id="64217201"/>
<keyword evidence="6" id="KW-0808">Transferase</keyword>
<keyword evidence="3" id="KW-0121">Carboxypeptidase</keyword>
<dbReference type="AlphaFoldDB" id="A0A2L1TV61"/>
<evidence type="ECO:0000256" key="13">
    <source>
        <dbReference type="ARBA" id="ARBA00049902"/>
    </source>
</evidence>
<evidence type="ECO:0000313" key="17">
    <source>
        <dbReference type="Proteomes" id="UP000239833"/>
    </source>
</evidence>
<evidence type="ECO:0000256" key="14">
    <source>
        <dbReference type="SAM" id="MobiDB-lite"/>
    </source>
</evidence>
<dbReference type="Gene3D" id="1.10.3810.10">
    <property type="entry name" value="Biosynthetic peptidoglycan transglycosylase-like"/>
    <property type="match status" value="1"/>
</dbReference>
<sequence>MKETMALSATTIPKTKKKRNKKKASALRKFMLLFLILVVILPILGWTTLTLTGMYLVGGEKIKAIETSLSKGNIYGHEGTLVTVNQMPAYIPKAFVGIEDHRVYKHYGIDPISLGRAIWTDMKDGQKTQGASTITMQVARNLFLSGDKTYTRKFKEMAIATELENKFSKEEILNQYLNNIYFGNGQYGIEAAAQYYFGKTTRLNDPQKPVINLSEAAMLAGMVKGPEAYNPLKNKDKALKRQQVVLNRMAQLGLISKQEKEEALQKEVAFISKTVKPAS</sequence>
<dbReference type="Proteomes" id="UP000239833">
    <property type="component" value="Chromosome"/>
</dbReference>
<keyword evidence="9" id="KW-0573">Peptidoglycan synthesis</keyword>
<evidence type="ECO:0000256" key="8">
    <source>
        <dbReference type="ARBA" id="ARBA00022960"/>
    </source>
</evidence>
<dbReference type="FunFam" id="1.10.3810.10:FF:000001">
    <property type="entry name" value="Penicillin-binding protein 1A"/>
    <property type="match status" value="1"/>
</dbReference>
<evidence type="ECO:0000256" key="10">
    <source>
        <dbReference type="ARBA" id="ARBA00023268"/>
    </source>
</evidence>
<name>A0A2L1TV61_9BACL</name>
<evidence type="ECO:0000256" key="3">
    <source>
        <dbReference type="ARBA" id="ARBA00022645"/>
    </source>
</evidence>
<accession>A0A2L1TV61</accession>
<dbReference type="GO" id="GO:0071555">
    <property type="term" value="P:cell wall organization"/>
    <property type="evidence" value="ECO:0007669"/>
    <property type="project" value="UniProtKB-KW"/>
</dbReference>
<dbReference type="SUPFAM" id="SSF53955">
    <property type="entry name" value="Lysozyme-like"/>
    <property type="match status" value="1"/>
</dbReference>
<dbReference type="Pfam" id="PF00912">
    <property type="entry name" value="Transgly"/>
    <property type="match status" value="1"/>
</dbReference>
<dbReference type="GO" id="GO:0008955">
    <property type="term" value="F:peptidoglycan glycosyltransferase activity"/>
    <property type="evidence" value="ECO:0007669"/>
    <property type="project" value="UniProtKB-EC"/>
</dbReference>
<evidence type="ECO:0000256" key="6">
    <source>
        <dbReference type="ARBA" id="ARBA00022679"/>
    </source>
</evidence>
<dbReference type="InterPro" id="IPR001264">
    <property type="entry name" value="Glyco_trans_51"/>
</dbReference>
<dbReference type="InterPro" id="IPR050396">
    <property type="entry name" value="Glycosyltr_51/Transpeptidase"/>
</dbReference>
<evidence type="ECO:0000256" key="9">
    <source>
        <dbReference type="ARBA" id="ARBA00022984"/>
    </source>
</evidence>
<evidence type="ECO:0000256" key="12">
    <source>
        <dbReference type="ARBA" id="ARBA00034000"/>
    </source>
</evidence>
<feature type="region of interest" description="Disordered" evidence="14">
    <location>
        <begin position="1"/>
        <end position="20"/>
    </location>
</feature>
<dbReference type="GO" id="GO:0009002">
    <property type="term" value="F:serine-type D-Ala-D-Ala carboxypeptidase activity"/>
    <property type="evidence" value="ECO:0007669"/>
    <property type="project" value="UniProtKB-EC"/>
</dbReference>
<keyword evidence="7" id="KW-0378">Hydrolase</keyword>
<keyword evidence="4" id="KW-0645">Protease</keyword>
<dbReference type="STRING" id="147375.BXP28_18560"/>
<gene>
    <name evidence="16" type="primary">pbpF1</name>
    <name evidence="16" type="ORF">ERICIII_00327</name>
</gene>
<dbReference type="GO" id="GO:0009252">
    <property type="term" value="P:peptidoglycan biosynthetic process"/>
    <property type="evidence" value="ECO:0007669"/>
    <property type="project" value="UniProtKB-KW"/>
</dbReference>
<proteinExistence type="inferred from homology"/>
<dbReference type="RefSeq" id="WP_158672706.1">
    <property type="nucleotide sequence ID" value="NZ_CP019655.1"/>
</dbReference>
<evidence type="ECO:0000256" key="11">
    <source>
        <dbReference type="ARBA" id="ARBA00023316"/>
    </source>
</evidence>
<dbReference type="InterPro" id="IPR036950">
    <property type="entry name" value="PBP_transglycosylase"/>
</dbReference>
<comment type="similarity">
    <text evidence="1">In the C-terminal section; belongs to the transpeptidase family.</text>
</comment>
<organism evidence="16 17">
    <name type="scientific">Paenibacillus larvae subsp. larvae</name>
    <dbReference type="NCBI Taxonomy" id="147375"/>
    <lineage>
        <taxon>Bacteria</taxon>
        <taxon>Bacillati</taxon>
        <taxon>Bacillota</taxon>
        <taxon>Bacilli</taxon>
        <taxon>Bacillales</taxon>
        <taxon>Paenibacillaceae</taxon>
        <taxon>Paenibacillus</taxon>
    </lineage>
</organism>
<keyword evidence="5" id="KW-0328">Glycosyltransferase</keyword>
<reference evidence="17" key="1">
    <citation type="submission" date="2017-02" db="EMBL/GenBank/DDBJ databases">
        <title>Delineation of Paenibacillus larvae strains originating from foulbrood outbreaks.</title>
        <authorList>
            <person name="Beims H."/>
            <person name="Bunk B."/>
            <person name="Sproeer C."/>
            <person name="Mohr K.I."/>
            <person name="Pradella S."/>
            <person name="Guenther G."/>
            <person name="Rohde M."/>
            <person name="von der Ohe W."/>
            <person name="Steinert M."/>
        </authorList>
    </citation>
    <scope>NUCLEOTIDE SEQUENCE [LARGE SCALE GENOMIC DNA]</scope>
    <source>
        <strain evidence="17">Eric_III</strain>
    </source>
</reference>
<dbReference type="PANTHER" id="PTHR32282:SF33">
    <property type="entry name" value="PEPTIDOGLYCAN GLYCOSYLTRANSFERASE"/>
    <property type="match status" value="1"/>
</dbReference>
<dbReference type="EMBL" id="CP019655">
    <property type="protein sequence ID" value="AVF24572.1"/>
    <property type="molecule type" value="Genomic_DNA"/>
</dbReference>
<dbReference type="GO" id="GO:0006508">
    <property type="term" value="P:proteolysis"/>
    <property type="evidence" value="ECO:0007669"/>
    <property type="project" value="UniProtKB-KW"/>
</dbReference>
<evidence type="ECO:0000313" key="16">
    <source>
        <dbReference type="EMBL" id="AVF24572.1"/>
    </source>
</evidence>
<evidence type="ECO:0000256" key="1">
    <source>
        <dbReference type="ARBA" id="ARBA00007090"/>
    </source>
</evidence>
<keyword evidence="8" id="KW-0133">Cell shape</keyword>
<protein>
    <submittedName>
        <fullName evidence="16">Penicillin-binding protein 1F</fullName>
    </submittedName>
</protein>